<gene>
    <name evidence="1" type="ORF">ABID23_000655</name>
</gene>
<reference evidence="1 2" key="1">
    <citation type="submission" date="2024-06" db="EMBL/GenBank/DDBJ databases">
        <title>Genomic Encyclopedia of Type Strains, Phase IV (KMG-IV): sequencing the most valuable type-strain genomes for metagenomic binning, comparative biology and taxonomic classification.</title>
        <authorList>
            <person name="Goeker M."/>
        </authorList>
    </citation>
    <scope>NUCLEOTIDE SEQUENCE [LARGE SCALE GENOMIC DNA]</scope>
    <source>
        <strain evidence="1 2">DSM 23649</strain>
    </source>
</reference>
<accession>A0ABV2HG90</accession>
<comment type="caution">
    <text evidence="1">The sequence shown here is derived from an EMBL/GenBank/DDBJ whole genome shotgun (WGS) entry which is preliminary data.</text>
</comment>
<proteinExistence type="predicted"/>
<keyword evidence="2" id="KW-1185">Reference proteome</keyword>
<evidence type="ECO:0000313" key="2">
    <source>
        <dbReference type="Proteomes" id="UP001549086"/>
    </source>
</evidence>
<dbReference type="Proteomes" id="UP001549086">
    <property type="component" value="Unassembled WGS sequence"/>
</dbReference>
<protein>
    <submittedName>
        <fullName evidence="1">Uncharacterized protein</fullName>
    </submittedName>
</protein>
<sequence>MLFKFLYFIAQVMISKPDLLREQTNLGFGGQGNRVLESAYFGPINRLFCLFLCGCEIMMIGGILL</sequence>
<evidence type="ECO:0000313" key="1">
    <source>
        <dbReference type="EMBL" id="MET3589571.1"/>
    </source>
</evidence>
<organism evidence="1 2">
    <name type="scientific">Bartonella silvatica</name>
    <dbReference type="NCBI Taxonomy" id="357760"/>
    <lineage>
        <taxon>Bacteria</taxon>
        <taxon>Pseudomonadati</taxon>
        <taxon>Pseudomonadota</taxon>
        <taxon>Alphaproteobacteria</taxon>
        <taxon>Hyphomicrobiales</taxon>
        <taxon>Bartonellaceae</taxon>
        <taxon>Bartonella</taxon>
    </lineage>
</organism>
<dbReference type="EMBL" id="JBEPLI010000004">
    <property type="protein sequence ID" value="MET3589571.1"/>
    <property type="molecule type" value="Genomic_DNA"/>
</dbReference>
<name>A0ABV2HG90_9HYPH</name>